<dbReference type="PANTHER" id="PTHR13273">
    <property type="entry name" value="ANAMORSIN"/>
    <property type="match status" value="1"/>
</dbReference>
<dbReference type="PANTHER" id="PTHR13273:SF14">
    <property type="entry name" value="ANAMORSIN"/>
    <property type="match status" value="1"/>
</dbReference>
<keyword evidence="9" id="KW-0001">2Fe-2S</keyword>
<gene>
    <name evidence="12" type="ORF">DUNSADRAFT_5876</name>
</gene>
<feature type="region of interest" description="Disordered" evidence="10">
    <location>
        <begin position="139"/>
        <end position="164"/>
    </location>
</feature>
<dbReference type="Pfam" id="PF05093">
    <property type="entry name" value="CIAPIN1"/>
    <property type="match status" value="1"/>
</dbReference>
<evidence type="ECO:0000259" key="11">
    <source>
        <dbReference type="Pfam" id="PF05093"/>
    </source>
</evidence>
<keyword evidence="7 9" id="KW-0411">Iron-sulfur</keyword>
<name>A0ABQ7GPG0_DUNSA</name>
<evidence type="ECO:0000256" key="2">
    <source>
        <dbReference type="ARBA" id="ARBA00008169"/>
    </source>
</evidence>
<evidence type="ECO:0000256" key="5">
    <source>
        <dbReference type="ARBA" id="ARBA00022723"/>
    </source>
</evidence>
<feature type="binding site" evidence="9">
    <location>
        <position position="198"/>
    </location>
    <ligand>
        <name>[2Fe-2S] cluster</name>
        <dbReference type="ChEBI" id="CHEBI:190135"/>
    </ligand>
</feature>
<feature type="short sequence motif" description="Cx2C motif 2" evidence="9">
    <location>
        <begin position="240"/>
        <end position="243"/>
    </location>
</feature>
<comment type="cofactor">
    <cofactor evidence="9">
        <name>[2Fe-2S] cluster</name>
        <dbReference type="ChEBI" id="CHEBI:190135"/>
    </cofactor>
</comment>
<keyword evidence="5 9" id="KW-0479">Metal-binding</keyword>
<dbReference type="EMBL" id="MU069658">
    <property type="protein sequence ID" value="KAF5836490.1"/>
    <property type="molecule type" value="Genomic_DNA"/>
</dbReference>
<comment type="domain">
    <text evidence="9">The C-terminal domain binds 2 Fe-S clusters but is otherwise mostly in an intrinsically disordered conformation.</text>
</comment>
<comment type="caution">
    <text evidence="12">The sequence shown here is derived from an EMBL/GenBank/DDBJ whole genome shotgun (WGS) entry which is preliminary data.</text>
</comment>
<feature type="short sequence motif" description="Cx2C motif 1" evidence="9">
    <location>
        <begin position="229"/>
        <end position="232"/>
    </location>
</feature>
<comment type="function">
    <text evidence="9">Component of the cytosolic iron-sulfur (Fe-S) protein assembly (CIA) machinery. Required for the maturation of extramitochondrial Fe-S proteins. Part of an electron transfer chain functioning in an early step of cytosolic Fe-S biogenesis, facilitating the de novo assembly of a [4Fe-4S] cluster on the cytosolic Fe-S scaffold complex. Electrons are transferred from NADPH via a FAD- and FMN-containing diflavin oxidoreductase. Together with the diflavin oxidoreductase, also required for the assembly of the diferric tyrosyl radical cofactor of ribonucleotide reductase (RNR), probably by providing electrons for reduction during radical cofactor maturation in the catalytic small subunit.</text>
</comment>
<evidence type="ECO:0000313" key="13">
    <source>
        <dbReference type="Proteomes" id="UP000815325"/>
    </source>
</evidence>
<keyword evidence="8 9" id="KW-0496">Mitochondrion</keyword>
<feature type="binding site" evidence="9">
    <location>
        <position position="201"/>
    </location>
    <ligand>
        <name>[2Fe-2S] cluster</name>
        <dbReference type="ChEBI" id="CHEBI:190135"/>
    </ligand>
</feature>
<comment type="similarity">
    <text evidence="2 9">Belongs to the anamorsin family.</text>
</comment>
<evidence type="ECO:0000256" key="9">
    <source>
        <dbReference type="HAMAP-Rule" id="MF_03115"/>
    </source>
</evidence>
<feature type="binding site" evidence="9">
    <location>
        <position position="203"/>
    </location>
    <ligand>
        <name>[2Fe-2S] cluster</name>
        <dbReference type="ChEBI" id="CHEBI:190135"/>
    </ligand>
</feature>
<evidence type="ECO:0000256" key="10">
    <source>
        <dbReference type="SAM" id="MobiDB-lite"/>
    </source>
</evidence>
<feature type="binding site" evidence="9">
    <location>
        <position position="232"/>
    </location>
    <ligand>
        <name>[4Fe-4S] cluster</name>
        <dbReference type="ChEBI" id="CHEBI:49883"/>
    </ligand>
</feature>
<evidence type="ECO:0000256" key="4">
    <source>
        <dbReference type="ARBA" id="ARBA00022490"/>
    </source>
</evidence>
<dbReference type="Proteomes" id="UP000815325">
    <property type="component" value="Unassembled WGS sequence"/>
</dbReference>
<protein>
    <recommendedName>
        <fullName evidence="9">Anamorsin homolog</fullName>
    </recommendedName>
    <alternativeName>
        <fullName evidence="9">Fe-S cluster assembly protein DRE2 homolog</fullName>
    </alternativeName>
</protein>
<organism evidence="12 13">
    <name type="scientific">Dunaliella salina</name>
    <name type="common">Green alga</name>
    <name type="synonym">Protococcus salinus</name>
    <dbReference type="NCBI Taxonomy" id="3046"/>
    <lineage>
        <taxon>Eukaryota</taxon>
        <taxon>Viridiplantae</taxon>
        <taxon>Chlorophyta</taxon>
        <taxon>core chlorophytes</taxon>
        <taxon>Chlorophyceae</taxon>
        <taxon>CS clade</taxon>
        <taxon>Chlamydomonadales</taxon>
        <taxon>Dunaliellaceae</taxon>
        <taxon>Dunaliella</taxon>
    </lineage>
</organism>
<comment type="cofactor">
    <cofactor evidence="1 9">
        <name>[4Fe-4S] cluster</name>
        <dbReference type="ChEBI" id="CHEBI:49883"/>
    </cofactor>
</comment>
<keyword evidence="13" id="KW-1185">Reference proteome</keyword>
<feature type="binding site" evidence="9">
    <location>
        <position position="191"/>
    </location>
    <ligand>
        <name>[2Fe-2S] cluster</name>
        <dbReference type="ChEBI" id="CHEBI:190135"/>
    </ligand>
</feature>
<evidence type="ECO:0000256" key="1">
    <source>
        <dbReference type="ARBA" id="ARBA00001966"/>
    </source>
</evidence>
<keyword evidence="6 9" id="KW-0408">Iron</keyword>
<keyword evidence="4 9" id="KW-0963">Cytoplasm</keyword>
<dbReference type="InterPro" id="IPR046408">
    <property type="entry name" value="CIAPIN1"/>
</dbReference>
<proteinExistence type="inferred from homology"/>
<dbReference type="InterPro" id="IPR007785">
    <property type="entry name" value="Anamorsin"/>
</dbReference>
<comment type="subcellular location">
    <subcellularLocation>
        <location evidence="9">Cytoplasm</location>
    </subcellularLocation>
    <subcellularLocation>
        <location evidence="9">Mitochondrion intermembrane space</location>
    </subcellularLocation>
</comment>
<evidence type="ECO:0000256" key="8">
    <source>
        <dbReference type="ARBA" id="ARBA00023128"/>
    </source>
</evidence>
<dbReference type="HAMAP" id="MF_03115">
    <property type="entry name" value="Anamorsin"/>
    <property type="match status" value="1"/>
</dbReference>
<feature type="binding site" evidence="9">
    <location>
        <position position="240"/>
    </location>
    <ligand>
        <name>[4Fe-4S] cluster</name>
        <dbReference type="ChEBI" id="CHEBI:49883"/>
    </ligand>
</feature>
<evidence type="ECO:0000256" key="7">
    <source>
        <dbReference type="ARBA" id="ARBA00023014"/>
    </source>
</evidence>
<feature type="binding site" evidence="9">
    <location>
        <position position="229"/>
    </location>
    <ligand>
        <name>[4Fe-4S] cluster</name>
        <dbReference type="ChEBI" id="CHEBI:49883"/>
    </ligand>
</feature>
<accession>A0ABQ7GPG0</accession>
<keyword evidence="3 9" id="KW-0004">4Fe-4S</keyword>
<reference evidence="12" key="1">
    <citation type="submission" date="2017-08" db="EMBL/GenBank/DDBJ databases">
        <authorList>
            <person name="Polle J.E."/>
            <person name="Barry K."/>
            <person name="Cushman J."/>
            <person name="Schmutz J."/>
            <person name="Tran D."/>
            <person name="Hathwaick L.T."/>
            <person name="Yim W.C."/>
            <person name="Jenkins J."/>
            <person name="Mckie-Krisberg Z.M."/>
            <person name="Prochnik S."/>
            <person name="Lindquist E."/>
            <person name="Dockter R.B."/>
            <person name="Adam C."/>
            <person name="Molina H."/>
            <person name="Bunkerborg J."/>
            <person name="Jin E."/>
            <person name="Buchheim M."/>
            <person name="Magnuson J."/>
        </authorList>
    </citation>
    <scope>NUCLEOTIDE SEQUENCE</scope>
    <source>
        <strain evidence="12">CCAP 19/18</strain>
    </source>
</reference>
<comment type="subunit">
    <text evidence="9">Monomer.</text>
</comment>
<evidence type="ECO:0000313" key="12">
    <source>
        <dbReference type="EMBL" id="KAF5836490.1"/>
    </source>
</evidence>
<feature type="domain" description="Anamorsin C-terminal" evidence="11">
    <location>
        <begin position="221"/>
        <end position="259"/>
    </location>
</feature>
<comment type="domain">
    <text evidence="9">The twin Cx2C motifs are involved in the recognition by the mitochondrial MIA40-ERV1 disulfide relay system. The formation of 2 disulfide bonds in the Cx2C motifs through dithiol/disulfide exchange reactions effectively traps the protein in the mitochondrial intermembrane space.</text>
</comment>
<feature type="binding site" evidence="9">
    <location>
        <position position="243"/>
    </location>
    <ligand>
        <name>[4Fe-4S] cluster</name>
        <dbReference type="ChEBI" id="CHEBI:49883"/>
    </ligand>
</feature>
<evidence type="ECO:0000256" key="6">
    <source>
        <dbReference type="ARBA" id="ARBA00023004"/>
    </source>
</evidence>
<comment type="caution">
    <text evidence="9">Lacks conserved residue(s) required for the propagation of feature annotation.</text>
</comment>
<sequence>MNAGVFVCGHSGVPGGVVEAFLQDASLGLSAVEFCCASEAPSSTQQKRYGVALLSNPPTSLPQPSHSQGAIMATISRRLLPGAVLYVHDQESARGVQSMQRDLLLNGFVDDQPLASLPPSLGLMVKARRPDYEIGAKAPLSLKRPGNTPTPVAPAPSTWQLNNEDDEMLDDEELLTEEDKARPEVPAAGDCSTSRKACKNCSCGRAEKEAAGERVQLTQEMLDNPQSSCGSCTLGDAFRCAGCPYRGLPPFEQGKKIQLGSDFLTADA</sequence>
<feature type="region of interest" description="Fe-S binding site B" evidence="9">
    <location>
        <begin position="229"/>
        <end position="243"/>
    </location>
</feature>
<comment type="domain">
    <text evidence="9">The N-terminal domain has structural similarity with S-adenosyl-L-methionine-dependent methyltransferases, but does not bind S-adenosyl-L-methionine. It is required for correct assembly of the 2 Fe-S clusters.</text>
</comment>
<evidence type="ECO:0000256" key="3">
    <source>
        <dbReference type="ARBA" id="ARBA00022485"/>
    </source>
</evidence>